<proteinExistence type="predicted"/>
<organism evidence="1 2">
    <name type="scientific">Chryseobacterium cheonjiense</name>
    <dbReference type="NCBI Taxonomy" id="2728845"/>
    <lineage>
        <taxon>Bacteria</taxon>
        <taxon>Pseudomonadati</taxon>
        <taxon>Bacteroidota</taxon>
        <taxon>Flavobacteriia</taxon>
        <taxon>Flavobacteriales</taxon>
        <taxon>Weeksellaceae</taxon>
        <taxon>Chryseobacterium group</taxon>
        <taxon>Chryseobacterium</taxon>
    </lineage>
</organism>
<evidence type="ECO:0000313" key="1">
    <source>
        <dbReference type="EMBL" id="NML55860.1"/>
    </source>
</evidence>
<evidence type="ECO:0000313" key="2">
    <source>
        <dbReference type="Proteomes" id="UP000552615"/>
    </source>
</evidence>
<dbReference type="RefSeq" id="WP_169229305.1">
    <property type="nucleotide sequence ID" value="NZ_JABBGF010000001.1"/>
</dbReference>
<dbReference type="EMBL" id="JABBGF010000001">
    <property type="protein sequence ID" value="NML55860.1"/>
    <property type="molecule type" value="Genomic_DNA"/>
</dbReference>
<name>A0A7Y0A386_9FLAO</name>
<keyword evidence="2" id="KW-1185">Reference proteome</keyword>
<gene>
    <name evidence="1" type="ORF">HHL20_00735</name>
</gene>
<dbReference type="AlphaFoldDB" id="A0A7Y0A386"/>
<comment type="caution">
    <text evidence="1">The sequence shown here is derived from an EMBL/GenBank/DDBJ whole genome shotgun (WGS) entry which is preliminary data.</text>
</comment>
<dbReference type="Proteomes" id="UP000552615">
    <property type="component" value="Unassembled WGS sequence"/>
</dbReference>
<protein>
    <submittedName>
        <fullName evidence="1">Uncharacterized protein</fullName>
    </submittedName>
</protein>
<sequence length="78" mass="8756">MSEFPHIVADGLKNLKYFVTSFDEISTAAVFNIVKATPTISDDVLFAVTYLVKNIIEDNMPESIKIIYNKLKAVLMIC</sequence>
<reference evidence="1 2" key="1">
    <citation type="submission" date="2020-04" db="EMBL/GenBank/DDBJ databases">
        <title>Chryseobacterium sp. RJ-7-14 sp. nov., isolated from Jeju soil.</title>
        <authorList>
            <person name="Dahal R.H."/>
            <person name="Chaudhary D.K."/>
        </authorList>
    </citation>
    <scope>NUCLEOTIDE SEQUENCE [LARGE SCALE GENOMIC DNA]</scope>
    <source>
        <strain evidence="1 2">RJ-7-14</strain>
    </source>
</reference>
<accession>A0A7Y0A386</accession>